<gene>
    <name evidence="1" type="ORF">E4M00_17120</name>
</gene>
<evidence type="ECO:0000313" key="1">
    <source>
        <dbReference type="EMBL" id="TFV94875.1"/>
    </source>
</evidence>
<protein>
    <submittedName>
        <fullName evidence="1">Uncharacterized protein</fullName>
    </submittedName>
</protein>
<dbReference type="AlphaFoldDB" id="A0A4Y9QV29"/>
<evidence type="ECO:0000313" key="2">
    <source>
        <dbReference type="Proteomes" id="UP000298127"/>
    </source>
</evidence>
<reference evidence="1 2" key="1">
    <citation type="journal article" date="2018" name="J. Microbiol.">
        <title>Leifsonia flava sp. nov., a novel actinobacterium isolated from the rhizosphere of Aquilegia viridiflora.</title>
        <authorList>
            <person name="Cai Y."/>
            <person name="Tao W.Z."/>
            <person name="Ma Y.J."/>
            <person name="Cheng J."/>
            <person name="Zhang M.Y."/>
            <person name="Zhang Y.X."/>
        </authorList>
    </citation>
    <scope>NUCLEOTIDE SEQUENCE [LARGE SCALE GENOMIC DNA]</scope>
    <source>
        <strain evidence="1 2">SYP-B2174</strain>
    </source>
</reference>
<accession>A0A4Y9QV29</accession>
<proteinExistence type="predicted"/>
<organism evidence="1 2">
    <name type="scientific">Orlajensenia leifsoniae</name>
    <dbReference type="NCBI Taxonomy" id="2561933"/>
    <lineage>
        <taxon>Bacteria</taxon>
        <taxon>Bacillati</taxon>
        <taxon>Actinomycetota</taxon>
        <taxon>Actinomycetes</taxon>
        <taxon>Micrococcales</taxon>
        <taxon>Microbacteriaceae</taxon>
        <taxon>Orlajensenia</taxon>
    </lineage>
</organism>
<comment type="caution">
    <text evidence="1">The sequence shown here is derived from an EMBL/GenBank/DDBJ whole genome shotgun (WGS) entry which is preliminary data.</text>
</comment>
<dbReference type="Proteomes" id="UP000298127">
    <property type="component" value="Unassembled WGS sequence"/>
</dbReference>
<keyword evidence="2" id="KW-1185">Reference proteome</keyword>
<dbReference type="EMBL" id="SPQZ01000009">
    <property type="protein sequence ID" value="TFV94875.1"/>
    <property type="molecule type" value="Genomic_DNA"/>
</dbReference>
<dbReference type="RefSeq" id="WP_135121685.1">
    <property type="nucleotide sequence ID" value="NZ_SPQZ01000009.1"/>
</dbReference>
<sequence>MLMIKPHDGPKLTAEQAQELDDEFFSSRPLNYFSARINSLLQSHDSAGTPGPSTEAFYGALGLGRRDLLQFEDDDRKLQVAVDALALRHHVAEAVLRLLHAISTPSGPNRISIWATITDGPTSLYEVVGLVKARLADDQHLFHKSFFRVGTPSSETVTSLFDSAWAWMARALDLLTDNELTVNAAHNKLKHGLAVRARNDVRVELVQGLVLDEQGNAPVSAFQNGKSTPIFDRPAVTYLARPHPHHKQGLELTSLLIDPPVVLAEAWMIAVVYTAMFHVAASAHFGDREADVAPYPTLHLGPTPETLLNGRFRGYRGVLTTPLRPEVQARQSGLFVNANDFVPITIDFDTVVQTTIVDA</sequence>
<name>A0A4Y9QV29_9MICO</name>